<evidence type="ECO:0000313" key="5">
    <source>
        <dbReference type="EMBL" id="NMO08646.1"/>
    </source>
</evidence>
<dbReference type="RefSeq" id="WP_100906072.1">
    <property type="nucleotide sequence ID" value="NZ_CP017766.1"/>
</dbReference>
<dbReference type="SMART" id="SM00710">
    <property type="entry name" value="PbH1"/>
    <property type="match status" value="11"/>
</dbReference>
<evidence type="ECO:0000256" key="1">
    <source>
        <dbReference type="SAM" id="Phobius"/>
    </source>
</evidence>
<evidence type="ECO:0000313" key="8">
    <source>
        <dbReference type="Proteomes" id="UP000591058"/>
    </source>
</evidence>
<dbReference type="OrthoDB" id="71598at2157"/>
<dbReference type="Gene3D" id="2.60.40.10">
    <property type="entry name" value="Immunoglobulins"/>
    <property type="match status" value="1"/>
</dbReference>
<dbReference type="AlphaFoldDB" id="A0A2H4VDB5"/>
<dbReference type="Gene3D" id="2.60.40.1170">
    <property type="entry name" value="Mu homology domain, subdomain B"/>
    <property type="match status" value="1"/>
</dbReference>
<keyword evidence="1" id="KW-1133">Transmembrane helix</keyword>
<dbReference type="InterPro" id="IPR001434">
    <property type="entry name" value="OmcB-like_DUF11"/>
</dbReference>
<proteinExistence type="predicted"/>
<dbReference type="Gene3D" id="2.60.40.1120">
    <property type="entry name" value="Carboxypeptidase-like, regulatory domain"/>
    <property type="match status" value="1"/>
</dbReference>
<evidence type="ECO:0000313" key="7">
    <source>
        <dbReference type="Proteomes" id="UP000232806"/>
    </source>
</evidence>
<dbReference type="NCBIfam" id="TIGR01451">
    <property type="entry name" value="B_ant_repeat"/>
    <property type="match status" value="2"/>
</dbReference>
<dbReference type="InterPro" id="IPR008969">
    <property type="entry name" value="CarboxyPept-like_regulatory"/>
</dbReference>
<dbReference type="Proteomes" id="UP000232631">
    <property type="component" value="Chromosome"/>
</dbReference>
<reference evidence="6 7" key="1">
    <citation type="submission" date="2016-10" db="EMBL/GenBank/DDBJ databases">
        <title>Comparative genomics between deep and shallow subseafloor isolates.</title>
        <authorList>
            <person name="Ishii S."/>
            <person name="Miller J.R."/>
            <person name="Sutton G."/>
            <person name="Suzuki S."/>
            <person name="Methe B."/>
            <person name="Inagaki F."/>
            <person name="Imachi H."/>
        </authorList>
    </citation>
    <scope>NUCLEOTIDE SEQUENCE [LARGE SCALE GENOMIC DNA]</scope>
    <source>
        <strain evidence="4 6">A8p</strain>
        <strain evidence="3 7">MO-MB1</strain>
    </source>
</reference>
<dbReference type="SUPFAM" id="SSF49464">
    <property type="entry name" value="Carboxypeptidase regulatory domain-like"/>
    <property type="match status" value="1"/>
</dbReference>
<name>A0A2H4VDB5_9EURY</name>
<dbReference type="Pfam" id="PF01345">
    <property type="entry name" value="DUF11"/>
    <property type="match status" value="2"/>
</dbReference>
<dbReference type="Proteomes" id="UP000591058">
    <property type="component" value="Unassembled WGS sequence"/>
</dbReference>
<sequence length="1195" mass="124629">MKTIKNKLIKLTLALAFILICIGTVSAATADENITISAVNDTPDLETQETLQDVSISGKVEKCSDGNPFPGVTVTTTSSGETISTTTNVAGTYSLNFKSSSTNFQVTASAPGHQPSTQEVTVLPGEDNIYRDTADFKLGMDTVYVATTGSDATGDGTDANPYRTIAKGITEANPDGTVNVADGTYQEHLTIGKNVNLIGASQTGTIIDGTSNGRPVTINGGVTVTMSYFTIQNGRVTGDYVYGGGIYNNGNLTLNNCTVKTNQANPTTFYGSSYGGGIYNAGIMTIKGSTVEYNYATGYYAYGGGINNWGAMTIEDSTVQNNNAMSSSDEAQGGGIYNEDTLTIINSTIKGNTAWSTYPDDAYGGGIYNYGTLIMDNTNMEGNIARGYYAVGGGIYNFYGNMEISNSNINQNLAEASNTSSYGGGIYLNNGSLTLTNSNINQNTVTGQSGYSAEGGGIYNSGANMNINGGSVSSNRVNGGDAKGGGISIGGYHNTVAINGCTIQDNAIYSTSTANGGGIYYLAGYGYNTATMTITDSTIKGNTATNGGGICNYQSTLTITGSTIQENNAIVGAGIWSSGTTSISDSTITGNIASIQGGGIDHRGGTLTVTETDITHNTATSYGGGISNDGTLNIQNSAINDNTAMFGGGIYNIDREVVLDNTELLRNTATGGGVNGARGGAIFNHYGAVTIDNSKINYNTANALSTDSFGGGIYTWGGSLTVTNSNINHNTATAVSNVYGGGIYTSDSVVTMNFNRIVGNSPKAIYHSLDSQYGTVNAEYNWWGSNYDAITSYFGSVDLWPWLYMTFQADPTTIQQGDTSTLTANFNNAWDGENPVTPFDPAIGHLPDGTLVTFTTDLGQVGSQTVDKPTVNGVATATLTGTESGLANLSATLDDETLTLNVEVENDPCANVTITKTGNGPLNVGDTGTFTVSLHNNGPDAAHNVAVTDVDVPSGWTVTPSVGSWDSATKTWSVGTLNNGDSATLTISGLVTAAMAGTTLTNTVTETQDELNQETQTATASITVNTLSPKADLYINSWSSKSNPHVGEIFTITFKLGNRGPNTAENVVFTLPLPDGVEFVDVKVDQGTVTYDPATRTITWTLGDVIVGDPYAWVNVRALNLGSFIFRPTLTTDTDDPNLESNIQRLTLNVQVAGGSTETVHAQTVGMQETGTPMVGIVLAVLMVIGGFISTRKKQ</sequence>
<dbReference type="InterPro" id="IPR008964">
    <property type="entry name" value="Invasin/intimin_cell_adhesion"/>
</dbReference>
<dbReference type="PANTHER" id="PTHR11319">
    <property type="entry name" value="G PROTEIN-COUPLED RECEPTOR-RELATED"/>
    <property type="match status" value="1"/>
</dbReference>
<accession>A0A2H4VDB5</accession>
<evidence type="ECO:0000313" key="6">
    <source>
        <dbReference type="Proteomes" id="UP000232631"/>
    </source>
</evidence>
<dbReference type="GeneID" id="35125749"/>
<dbReference type="InterPro" id="IPR011050">
    <property type="entry name" value="Pectin_lyase_fold/virulence"/>
</dbReference>
<keyword evidence="1" id="KW-0472">Membrane</keyword>
<feature type="transmembrane region" description="Helical" evidence="1">
    <location>
        <begin position="1171"/>
        <end position="1189"/>
    </location>
</feature>
<dbReference type="Proteomes" id="UP000232806">
    <property type="component" value="Chromosome"/>
</dbReference>
<dbReference type="EMBL" id="CP017766">
    <property type="protein sequence ID" value="AUB56098.1"/>
    <property type="molecule type" value="Genomic_DNA"/>
</dbReference>
<evidence type="ECO:0000313" key="4">
    <source>
        <dbReference type="EMBL" id="AUB60029.1"/>
    </source>
</evidence>
<dbReference type="PANTHER" id="PTHR11319:SF35">
    <property type="entry name" value="OUTER MEMBRANE PROTEIN PMPC-RELATED"/>
    <property type="match status" value="1"/>
</dbReference>
<evidence type="ECO:0000259" key="2">
    <source>
        <dbReference type="Pfam" id="PF01345"/>
    </source>
</evidence>
<dbReference type="InterPro" id="IPR013783">
    <property type="entry name" value="Ig-like_fold"/>
</dbReference>
<feature type="domain" description="DUF11" evidence="2">
    <location>
        <begin position="1032"/>
        <end position="1147"/>
    </location>
</feature>
<gene>
    <name evidence="3" type="ORF">BK007_08850</name>
    <name evidence="4" type="ORF">BK009_04635</name>
    <name evidence="5" type="ORF">HG719_02195</name>
</gene>
<dbReference type="SUPFAM" id="SSF49373">
    <property type="entry name" value="Invasin/intimin cell-adhesion fragments"/>
    <property type="match status" value="1"/>
</dbReference>
<keyword evidence="6" id="KW-1185">Reference proteome</keyword>
<dbReference type="EMBL" id="CP017768">
    <property type="protein sequence ID" value="AUB60029.1"/>
    <property type="molecule type" value="Genomic_DNA"/>
</dbReference>
<dbReference type="EMBL" id="JABBYL010000008">
    <property type="protein sequence ID" value="NMO08646.1"/>
    <property type="molecule type" value="Genomic_DNA"/>
</dbReference>
<reference evidence="5 8" key="2">
    <citation type="submission" date="2020-04" db="EMBL/GenBank/DDBJ databases">
        <title>Draft genome of Methanobacterium subterraneum isolated from animal feces.</title>
        <authorList>
            <person name="Ouboter H.T."/>
            <person name="Berger S."/>
            <person name="Gungor E."/>
            <person name="Jetten M.S.M."/>
            <person name="Welte C.U."/>
        </authorList>
    </citation>
    <scope>NUCLEOTIDE SEQUENCE [LARGE SCALE GENOMIC DNA]</scope>
    <source>
        <strain evidence="5">HO_2020</strain>
    </source>
</reference>
<dbReference type="SUPFAM" id="SSF49447">
    <property type="entry name" value="Second domain of Mu2 adaptin subunit (ap50) of ap2 adaptor"/>
    <property type="match status" value="1"/>
</dbReference>
<dbReference type="InterPro" id="IPR047589">
    <property type="entry name" value="DUF11_rpt"/>
</dbReference>
<feature type="domain" description="DUF11" evidence="2">
    <location>
        <begin position="912"/>
        <end position="1021"/>
    </location>
</feature>
<evidence type="ECO:0000313" key="3">
    <source>
        <dbReference type="EMBL" id="AUB56098.1"/>
    </source>
</evidence>
<dbReference type="InterPro" id="IPR006626">
    <property type="entry name" value="PbH1"/>
</dbReference>
<dbReference type="Gene3D" id="2.160.20.10">
    <property type="entry name" value="Single-stranded right-handed beta-helix, Pectin lyase-like"/>
    <property type="match status" value="1"/>
</dbReference>
<protein>
    <submittedName>
        <fullName evidence="5">DUF11 domain-containing protein</fullName>
    </submittedName>
</protein>
<keyword evidence="1" id="KW-0812">Transmembrane</keyword>
<organism evidence="3 7">
    <name type="scientific">Methanobacterium subterraneum</name>
    <dbReference type="NCBI Taxonomy" id="59277"/>
    <lineage>
        <taxon>Archaea</taxon>
        <taxon>Methanobacteriati</taxon>
        <taxon>Methanobacteriota</taxon>
        <taxon>Methanomada group</taxon>
        <taxon>Methanobacteria</taxon>
        <taxon>Methanobacteriales</taxon>
        <taxon>Methanobacteriaceae</taxon>
        <taxon>Methanobacterium</taxon>
    </lineage>
</organism>
<accession>A0A2H4VPL2</accession>
<dbReference type="InterPro" id="IPR036168">
    <property type="entry name" value="AP2_Mu_C_sf"/>
</dbReference>
<dbReference type="SUPFAM" id="SSF51126">
    <property type="entry name" value="Pectin lyase-like"/>
    <property type="match status" value="3"/>
</dbReference>
<dbReference type="InterPro" id="IPR012334">
    <property type="entry name" value="Pectin_lyas_fold"/>
</dbReference>
<dbReference type="KEGG" id="msub:BK009_04635"/>